<evidence type="ECO:0000313" key="1">
    <source>
        <dbReference type="EMBL" id="KYM80623.1"/>
    </source>
</evidence>
<dbReference type="Proteomes" id="UP000078540">
    <property type="component" value="Unassembled WGS sequence"/>
</dbReference>
<sequence>MRSGLIDSLTMSLTLSTKEQYLAPRRIAKVRLTRINCKSTFTAEYSQASGARLVAYQFHFRIGDIGAYSKYTYMLHIHRRIHAYTTLATIDSNQRYLCYTVSTPYSSFSPPSSPAAPPVAAALASPLPRAVIQSSTSYDLYVVIPKFLLSVLHAISGIVGTPPIRCVSAGLYVYSFIPTDFCNHVAKVDTRGAYIDGSIFKSPFFISNGNRCSSPIDHDDSIFELTLLSERQLRVWIKDLSIDVILTLSKRHEVDMATLSSLQWTPGVPDRKGQRGKEYNAVKQRHLMSCREQSGKNRFEARDESSKLDVEDEGCRDQRKVQGLGKGRVDTLSCCAFVKLSSHQEALAAINSLHGSQTMPVSIRRADMNIEDRDAPCSRSNGCRACKHPSNDWPNRNLHNTWRSAACLLLSAALWREERPSVSVKPPNFLGLGSDQEFPVVIELSVSSVRDSTC</sequence>
<organism evidence="1 2">
    <name type="scientific">Atta colombica</name>
    <dbReference type="NCBI Taxonomy" id="520822"/>
    <lineage>
        <taxon>Eukaryota</taxon>
        <taxon>Metazoa</taxon>
        <taxon>Ecdysozoa</taxon>
        <taxon>Arthropoda</taxon>
        <taxon>Hexapoda</taxon>
        <taxon>Insecta</taxon>
        <taxon>Pterygota</taxon>
        <taxon>Neoptera</taxon>
        <taxon>Endopterygota</taxon>
        <taxon>Hymenoptera</taxon>
        <taxon>Apocrita</taxon>
        <taxon>Aculeata</taxon>
        <taxon>Formicoidea</taxon>
        <taxon>Formicidae</taxon>
        <taxon>Myrmicinae</taxon>
        <taxon>Atta</taxon>
    </lineage>
</organism>
<accession>A0A151I220</accession>
<evidence type="ECO:0000313" key="2">
    <source>
        <dbReference type="Proteomes" id="UP000078540"/>
    </source>
</evidence>
<proteinExistence type="predicted"/>
<name>A0A151I220_9HYME</name>
<dbReference type="AlphaFoldDB" id="A0A151I220"/>
<protein>
    <submittedName>
        <fullName evidence="1">Uncharacterized protein</fullName>
    </submittedName>
</protein>
<gene>
    <name evidence="1" type="ORF">ALC53_08961</name>
</gene>
<keyword evidence="2" id="KW-1185">Reference proteome</keyword>
<reference evidence="1 2" key="1">
    <citation type="submission" date="2015-09" db="EMBL/GenBank/DDBJ databases">
        <title>Atta colombica WGS genome.</title>
        <authorList>
            <person name="Nygaard S."/>
            <person name="Hu H."/>
            <person name="Boomsma J."/>
            <person name="Zhang G."/>
        </authorList>
    </citation>
    <scope>NUCLEOTIDE SEQUENCE [LARGE SCALE GENOMIC DNA]</scope>
    <source>
        <strain evidence="1">Treedump-2</strain>
        <tissue evidence="1">Whole body</tissue>
    </source>
</reference>
<dbReference type="EMBL" id="KQ976560">
    <property type="protein sequence ID" value="KYM80623.1"/>
    <property type="molecule type" value="Genomic_DNA"/>
</dbReference>